<proteinExistence type="predicted"/>
<evidence type="ECO:0000313" key="7">
    <source>
        <dbReference type="EMBL" id="MCT7398743.1"/>
    </source>
</evidence>
<reference evidence="7" key="1">
    <citation type="submission" date="2022-09" db="EMBL/GenBank/DDBJ databases">
        <title>Eubacterium sp. LFL-14 isolated from human feces.</title>
        <authorList>
            <person name="Liu F."/>
        </authorList>
    </citation>
    <scope>NUCLEOTIDE SEQUENCE</scope>
    <source>
        <strain evidence="7">LFL-14</strain>
    </source>
</reference>
<gene>
    <name evidence="7" type="ORF">N5B56_06530</name>
</gene>
<organism evidence="7 8">
    <name type="scientific">Eubacterium album</name>
    <dbReference type="NCBI Taxonomy" id="2978477"/>
    <lineage>
        <taxon>Bacteria</taxon>
        <taxon>Bacillati</taxon>
        <taxon>Bacillota</taxon>
        <taxon>Clostridia</taxon>
        <taxon>Eubacteriales</taxon>
        <taxon>Eubacteriaceae</taxon>
        <taxon>Eubacterium</taxon>
    </lineage>
</organism>
<feature type="compositionally biased region" description="Polar residues" evidence="3">
    <location>
        <begin position="262"/>
        <end position="291"/>
    </location>
</feature>
<dbReference type="PANTHER" id="PTHR21666:SF270">
    <property type="entry name" value="MUREIN HYDROLASE ACTIVATOR ENVC"/>
    <property type="match status" value="1"/>
</dbReference>
<dbReference type="InterPro" id="IPR016047">
    <property type="entry name" value="M23ase_b-sheet_dom"/>
</dbReference>
<feature type="domain" description="M23ase beta-sheet core" evidence="5">
    <location>
        <begin position="323"/>
        <end position="417"/>
    </location>
</feature>
<name>A0ABT2LZL9_9FIRM</name>
<feature type="region of interest" description="Disordered" evidence="3">
    <location>
        <begin position="254"/>
        <end position="291"/>
    </location>
</feature>
<dbReference type="RefSeq" id="WP_158574544.1">
    <property type="nucleotide sequence ID" value="NZ_JAODBU010000006.1"/>
</dbReference>
<evidence type="ECO:0000256" key="4">
    <source>
        <dbReference type="SAM" id="SignalP"/>
    </source>
</evidence>
<dbReference type="InterPro" id="IPR057309">
    <property type="entry name" value="PcsB_CC"/>
</dbReference>
<dbReference type="CDD" id="cd12797">
    <property type="entry name" value="M23_peptidase"/>
    <property type="match status" value="1"/>
</dbReference>
<feature type="domain" description="Peptidoglycan hydrolase PcsB coiled-coil" evidence="6">
    <location>
        <begin position="99"/>
        <end position="170"/>
    </location>
</feature>
<evidence type="ECO:0000259" key="5">
    <source>
        <dbReference type="Pfam" id="PF01551"/>
    </source>
</evidence>
<feature type="coiled-coil region" evidence="2">
    <location>
        <begin position="28"/>
        <end position="111"/>
    </location>
</feature>
<feature type="signal peptide" evidence="4">
    <location>
        <begin position="1"/>
        <end position="26"/>
    </location>
</feature>
<sequence>MKKRNKILCGFLVLSLIIGTAVPSRATIKDEKDKLNNLQNEQEDVQQQINGLEKSKADAKTFINTVDSQVSAISKQMYDNENELDKTEKKIKKNEKKLENAQTSIENQYAAMKLRIQFMYENGDTQMLDLILSSKSVGDFLNKAEYISEISSYDRKMLNKMKETKQEIADTQVALEDSKTNLENLQTKLSKQKSDLQILSDAKEKEMEEYNNLIAAGKKSKDNIDDEISNQKQVIQEMESIEKAREEAARKAALAAQNANKSTGQSSASTGVTQTKPNTDSNAGSTQNTVNSATGYIWPLPGYSTVSSDFGYRSDPFTGKQSYHSGIDIPAPAGTRIVAAASGQVAWANYSTTAGNWIGIDHGNGVYTVYMHCSALIVSAGQNVSAGDVIGLVGTTGSSTGNHLHFSVRLNGAYVSPWNYVSK</sequence>
<dbReference type="SUPFAM" id="SSF51261">
    <property type="entry name" value="Duplicated hybrid motif"/>
    <property type="match status" value="1"/>
</dbReference>
<dbReference type="EMBL" id="JAODBU010000006">
    <property type="protein sequence ID" value="MCT7398743.1"/>
    <property type="molecule type" value="Genomic_DNA"/>
</dbReference>
<dbReference type="Pfam" id="PF24568">
    <property type="entry name" value="CC_PcsB"/>
    <property type="match status" value="1"/>
</dbReference>
<evidence type="ECO:0000256" key="2">
    <source>
        <dbReference type="SAM" id="Coils"/>
    </source>
</evidence>
<evidence type="ECO:0000259" key="6">
    <source>
        <dbReference type="Pfam" id="PF24568"/>
    </source>
</evidence>
<dbReference type="InterPro" id="IPR011055">
    <property type="entry name" value="Dup_hybrid_motif"/>
</dbReference>
<protein>
    <submittedName>
        <fullName evidence="7">Peptidoglycan DD-metalloendopeptidase family protein</fullName>
    </submittedName>
</protein>
<dbReference type="Pfam" id="PF01551">
    <property type="entry name" value="Peptidase_M23"/>
    <property type="match status" value="1"/>
</dbReference>
<dbReference type="Proteomes" id="UP001431199">
    <property type="component" value="Unassembled WGS sequence"/>
</dbReference>
<keyword evidence="2" id="KW-0175">Coiled coil</keyword>
<accession>A0ABT2LZL9</accession>
<keyword evidence="8" id="KW-1185">Reference proteome</keyword>
<evidence type="ECO:0000313" key="8">
    <source>
        <dbReference type="Proteomes" id="UP001431199"/>
    </source>
</evidence>
<evidence type="ECO:0000256" key="1">
    <source>
        <dbReference type="ARBA" id="ARBA00022729"/>
    </source>
</evidence>
<dbReference type="Gene3D" id="2.70.70.10">
    <property type="entry name" value="Glucose Permease (Domain IIA)"/>
    <property type="match status" value="1"/>
</dbReference>
<evidence type="ECO:0000256" key="3">
    <source>
        <dbReference type="SAM" id="MobiDB-lite"/>
    </source>
</evidence>
<dbReference type="Gene3D" id="6.10.250.3150">
    <property type="match status" value="1"/>
</dbReference>
<feature type="chain" id="PRO_5046428670" evidence="4">
    <location>
        <begin position="27"/>
        <end position="423"/>
    </location>
</feature>
<dbReference type="InterPro" id="IPR050570">
    <property type="entry name" value="Cell_wall_metabolism_enzyme"/>
</dbReference>
<comment type="caution">
    <text evidence="7">The sequence shown here is derived from an EMBL/GenBank/DDBJ whole genome shotgun (WGS) entry which is preliminary data.</text>
</comment>
<dbReference type="PANTHER" id="PTHR21666">
    <property type="entry name" value="PEPTIDASE-RELATED"/>
    <property type="match status" value="1"/>
</dbReference>
<keyword evidence="1 4" id="KW-0732">Signal</keyword>